<protein>
    <recommendedName>
        <fullName evidence="3">DUF2524 domain-containing protein</fullName>
    </recommendedName>
</protein>
<dbReference type="EMBL" id="CP018866">
    <property type="protein sequence ID" value="AST92935.1"/>
    <property type="molecule type" value="Genomic_DNA"/>
</dbReference>
<proteinExistence type="predicted"/>
<dbReference type="InterPro" id="IPR019668">
    <property type="entry name" value="Uncharacterised_YtzC"/>
</dbReference>
<dbReference type="AlphaFoldDB" id="A0A223KTV4"/>
<organism evidence="1 2">
    <name type="scientific">Sutcliffiella cohnii</name>
    <dbReference type="NCBI Taxonomy" id="33932"/>
    <lineage>
        <taxon>Bacteria</taxon>
        <taxon>Bacillati</taxon>
        <taxon>Bacillota</taxon>
        <taxon>Bacilli</taxon>
        <taxon>Bacillales</taxon>
        <taxon>Bacillaceae</taxon>
        <taxon>Sutcliffiella</taxon>
    </lineage>
</organism>
<evidence type="ECO:0000313" key="1">
    <source>
        <dbReference type="EMBL" id="AST92935.1"/>
    </source>
</evidence>
<evidence type="ECO:0000313" key="2">
    <source>
        <dbReference type="Proteomes" id="UP000215224"/>
    </source>
</evidence>
<dbReference type="Pfam" id="PF10732">
    <property type="entry name" value="DUF2524"/>
    <property type="match status" value="1"/>
</dbReference>
<sequence length="87" mass="10414">MATRDSVEQFIQQCEDAIRYAEDQYSNAEQQEHYNDTEFTKAQEMLEQTYNGLMHLSLSCNAQQREQLNRMRLQLQQLQNQMTLLDH</sequence>
<dbReference type="RefSeq" id="WP_066419039.1">
    <property type="nucleotide sequence ID" value="NZ_CP018866.1"/>
</dbReference>
<accession>A0A223KTV4</accession>
<dbReference type="STRING" id="1314751.GCA_001591425_03485"/>
<gene>
    <name evidence="1" type="ORF">BC6307_17410</name>
</gene>
<evidence type="ECO:0008006" key="3">
    <source>
        <dbReference type="Google" id="ProtNLM"/>
    </source>
</evidence>
<name>A0A223KTV4_9BACI</name>
<keyword evidence="2" id="KW-1185">Reference proteome</keyword>
<dbReference type="Proteomes" id="UP000215224">
    <property type="component" value="Chromosome"/>
</dbReference>
<reference evidence="1 2" key="1">
    <citation type="submission" date="2016-12" db="EMBL/GenBank/DDBJ databases">
        <title>The whole genome sequencing and assembly of Bacillus cohnii DSM 6307T strain.</title>
        <authorList>
            <person name="Lee Y.-J."/>
            <person name="Yi H."/>
            <person name="Bahn Y.-S."/>
            <person name="Kim J.F."/>
            <person name="Lee D.-W."/>
        </authorList>
    </citation>
    <scope>NUCLEOTIDE SEQUENCE [LARGE SCALE GENOMIC DNA]</scope>
    <source>
        <strain evidence="1 2">DSM 6307</strain>
    </source>
</reference>
<dbReference type="KEGG" id="bcoh:BC6307_17410"/>